<evidence type="ECO:0000313" key="2">
    <source>
        <dbReference type="Proteomes" id="UP000033651"/>
    </source>
</evidence>
<dbReference type="Proteomes" id="UP000033651">
    <property type="component" value="Unassembled WGS sequence"/>
</dbReference>
<dbReference type="PATRIC" id="fig|345309.4.peg.2066"/>
<evidence type="ECO:0000313" key="1">
    <source>
        <dbReference type="EMBL" id="KJV31287.1"/>
    </source>
</evidence>
<dbReference type="AlphaFoldDB" id="A0A0F3KJY0"/>
<dbReference type="RefSeq" id="WP_045830148.1">
    <property type="nucleotide sequence ID" value="NZ_JZRB01000029.1"/>
</dbReference>
<organism evidence="1 2">
    <name type="scientific">Luteibacter yeojuensis</name>
    <dbReference type="NCBI Taxonomy" id="345309"/>
    <lineage>
        <taxon>Bacteria</taxon>
        <taxon>Pseudomonadati</taxon>
        <taxon>Pseudomonadota</taxon>
        <taxon>Gammaproteobacteria</taxon>
        <taxon>Lysobacterales</taxon>
        <taxon>Rhodanobacteraceae</taxon>
        <taxon>Luteibacter</taxon>
    </lineage>
</organism>
<protein>
    <submittedName>
        <fullName evidence="1">Uncharacterized protein</fullName>
    </submittedName>
</protein>
<dbReference type="EMBL" id="JZRB01000029">
    <property type="protein sequence ID" value="KJV31287.1"/>
    <property type="molecule type" value="Genomic_DNA"/>
</dbReference>
<keyword evidence="2" id="KW-1185">Reference proteome</keyword>
<reference evidence="1 2" key="1">
    <citation type="submission" date="2015-03" db="EMBL/GenBank/DDBJ databases">
        <title>Draft genome sequence of Luteibacter yeojuensis strain SU11.</title>
        <authorList>
            <person name="Sulaiman J."/>
            <person name="Priya K."/>
            <person name="Chan K.-G."/>
        </authorList>
    </citation>
    <scope>NUCLEOTIDE SEQUENCE [LARGE SCALE GENOMIC DNA]</scope>
    <source>
        <strain evidence="1 2">SU11</strain>
    </source>
</reference>
<accession>A0A0F3KJY0</accession>
<comment type="caution">
    <text evidence="1">The sequence shown here is derived from an EMBL/GenBank/DDBJ whole genome shotgun (WGS) entry which is preliminary data.</text>
</comment>
<name>A0A0F3KJY0_9GAMM</name>
<proteinExistence type="predicted"/>
<gene>
    <name evidence="1" type="ORF">VI08_13585</name>
</gene>
<sequence length="89" mass="10590">MKGVRQTPAKRPDLTFPYYVQRGRVMPSIYGPLLASFRADAQLPAFETWAQLETYLQAKGKADLDIALRLWRCYQAWFRDRQRLKELRR</sequence>